<evidence type="ECO:0000313" key="2">
    <source>
        <dbReference type="EMBL" id="KAK3918492.1"/>
    </source>
</evidence>
<feature type="region of interest" description="Disordered" evidence="1">
    <location>
        <begin position="104"/>
        <end position="133"/>
    </location>
</feature>
<keyword evidence="3" id="KW-1185">Reference proteome</keyword>
<feature type="compositionally biased region" description="Acidic residues" evidence="1">
    <location>
        <begin position="340"/>
        <end position="352"/>
    </location>
</feature>
<accession>A0AAE1HBR9</accession>
<name>A0AAE1HBR9_9NEOP</name>
<feature type="region of interest" description="Disordered" evidence="1">
    <location>
        <begin position="302"/>
        <end position="335"/>
    </location>
</feature>
<gene>
    <name evidence="2" type="ORF">KUF71_007752</name>
</gene>
<feature type="region of interest" description="Disordered" evidence="1">
    <location>
        <begin position="340"/>
        <end position="359"/>
    </location>
</feature>
<feature type="compositionally biased region" description="Low complexity" evidence="1">
    <location>
        <begin position="305"/>
        <end position="320"/>
    </location>
</feature>
<organism evidence="2 3">
    <name type="scientific">Frankliniella fusca</name>
    <dbReference type="NCBI Taxonomy" id="407009"/>
    <lineage>
        <taxon>Eukaryota</taxon>
        <taxon>Metazoa</taxon>
        <taxon>Ecdysozoa</taxon>
        <taxon>Arthropoda</taxon>
        <taxon>Hexapoda</taxon>
        <taxon>Insecta</taxon>
        <taxon>Pterygota</taxon>
        <taxon>Neoptera</taxon>
        <taxon>Paraneoptera</taxon>
        <taxon>Thysanoptera</taxon>
        <taxon>Terebrantia</taxon>
        <taxon>Thripoidea</taxon>
        <taxon>Thripidae</taxon>
        <taxon>Frankliniella</taxon>
    </lineage>
</organism>
<sequence>MCSSNLTPKIKRLDPEEDNTCSSYEDEMLKRVCDHTQVAFKVPKSPQISQDDNTQEFNISQDLSEANSQNDTSVIIRRSSSTNFYDKDEESLQMRVTKHIQDAGGSFESEQGQANTSRSAPADREGNNSHNTVDVNFKNLFKDLQGPHQANQNLSFLHLKSNELEEVLLNRVNRHIKNASAAEKEDDEEEMRVGRDHNIVLHNTVHEVSSSSKNGSSEGLLNEHEMCSDLLDDEISRINSDIIRDIKGGFSVQNLLVPPRSEDSKDGKAICEVSDASSRPIFFISNEAEAFENGLLGQLCSPPQSQHNSSCSNKSSEALSTSTSQDKNGDSEENEEIIIENKEESEESEEMENSSSAASCENSAIGLAMEWNRVKLFEGSDLTVNEGILNVMDLWISNKESKAALDRTLKAISRLLPKNNNLPSNAHTVLSFIEGLAPDLSVSKHYFCKACRMYSEHDDPCSICVTDNEAIENSSPENGDGTYSDIQDGTIYKSVNRNSSRHDVNLVLGIDGVSIRKGSCKECWIVMAVPVEVPIHLRASFTTVVGIWYDKVKPKNMNAFLKPFCEKIKAINEDQGL</sequence>
<comment type="caution">
    <text evidence="2">The sequence shown here is derived from an EMBL/GenBank/DDBJ whole genome shotgun (WGS) entry which is preliminary data.</text>
</comment>
<evidence type="ECO:0000313" key="3">
    <source>
        <dbReference type="Proteomes" id="UP001219518"/>
    </source>
</evidence>
<proteinExistence type="predicted"/>
<dbReference type="AlphaFoldDB" id="A0AAE1HBR9"/>
<reference evidence="2" key="2">
    <citation type="journal article" date="2023" name="BMC Genomics">
        <title>Pest status, molecular evolution, and epigenetic factors derived from the genome assembly of Frankliniella fusca, a thysanopteran phytovirus vector.</title>
        <authorList>
            <person name="Catto M.A."/>
            <person name="Labadie P.E."/>
            <person name="Jacobson A.L."/>
            <person name="Kennedy G.G."/>
            <person name="Srinivasan R."/>
            <person name="Hunt B.G."/>
        </authorList>
    </citation>
    <scope>NUCLEOTIDE SEQUENCE</scope>
    <source>
        <strain evidence="2">PL_HMW_Pooled</strain>
    </source>
</reference>
<protein>
    <submittedName>
        <fullName evidence="2">Ankyrin repeat and zinc finger domain-containing protein 1</fullName>
    </submittedName>
</protein>
<dbReference type="EMBL" id="JAHWGI010000943">
    <property type="protein sequence ID" value="KAK3918492.1"/>
    <property type="molecule type" value="Genomic_DNA"/>
</dbReference>
<feature type="compositionally biased region" description="Polar residues" evidence="1">
    <location>
        <begin position="108"/>
        <end position="119"/>
    </location>
</feature>
<evidence type="ECO:0000256" key="1">
    <source>
        <dbReference type="SAM" id="MobiDB-lite"/>
    </source>
</evidence>
<dbReference type="Proteomes" id="UP001219518">
    <property type="component" value="Unassembled WGS sequence"/>
</dbReference>
<reference evidence="2" key="1">
    <citation type="submission" date="2021-07" db="EMBL/GenBank/DDBJ databases">
        <authorList>
            <person name="Catto M.A."/>
            <person name="Jacobson A."/>
            <person name="Kennedy G."/>
            <person name="Labadie P."/>
            <person name="Hunt B.G."/>
            <person name="Srinivasan R."/>
        </authorList>
    </citation>
    <scope>NUCLEOTIDE SEQUENCE</scope>
    <source>
        <strain evidence="2">PL_HMW_Pooled</strain>
        <tissue evidence="2">Head</tissue>
    </source>
</reference>